<feature type="compositionally biased region" description="Basic and acidic residues" evidence="1">
    <location>
        <begin position="251"/>
        <end position="261"/>
    </location>
</feature>
<keyword evidence="3" id="KW-1185">Reference proteome</keyword>
<dbReference type="EMBL" id="JAFCIX010000057">
    <property type="protein sequence ID" value="KAH6599855.1"/>
    <property type="molecule type" value="Genomic_DNA"/>
</dbReference>
<feature type="region of interest" description="Disordered" evidence="1">
    <location>
        <begin position="163"/>
        <end position="204"/>
    </location>
</feature>
<feature type="compositionally biased region" description="Basic and acidic residues" evidence="1">
    <location>
        <begin position="318"/>
        <end position="332"/>
    </location>
</feature>
<sequence length="341" mass="38717">MTRYLKNLFKLDDSEKDEIILDLYYYTLSFSKESDFTPEQTSALFSIIKVTHCEVVSTSQINLEKDFAYFKNLLLAHSIHRPPFSEKIFSFAEFKLVMEHIIQTYFRHYLMYKYVFTKKMRLGFVVENFMLAAQEPGDIVRCNTDEDISSGVSGDLSERIVEKSMSHDFSKPPRKECGVEDTAPRTNSSPDGGSVTEFPKSMDELVPTGESTIIPISREIHKISSSCIHHSPTSASQAIPHTLSNMIKDNIKPDEINNPEKIDEDQMPDSKRKVGSVKQELAIAELKGFISSVLATKVEDIRSSLLNKLSAQEEHINSKLKKIEGGLDENKKKDPKIKPKK</sequence>
<accession>A0ABQ8FKZ1</accession>
<dbReference type="PANTHER" id="PTHR28457:SF1">
    <property type="entry name" value="CILIA- AND FLAGELLA-ASSOCIATED PROTEIN 119"/>
    <property type="match status" value="1"/>
</dbReference>
<comment type="caution">
    <text evidence="2">The sequence shown here is derived from an EMBL/GenBank/DDBJ whole genome shotgun (WGS) entry which is preliminary data.</text>
</comment>
<evidence type="ECO:0000313" key="2">
    <source>
        <dbReference type="EMBL" id="KAH6599855.1"/>
    </source>
</evidence>
<dbReference type="Proteomes" id="UP001648503">
    <property type="component" value="Unassembled WGS sequence"/>
</dbReference>
<dbReference type="PANTHER" id="PTHR28457">
    <property type="entry name" value="COILED-COIL DOMAIN-CONTAINING PROTEIN 189"/>
    <property type="match status" value="1"/>
</dbReference>
<organism evidence="2 3">
    <name type="scientific">Batrachochytrium salamandrivorans</name>
    <dbReference type="NCBI Taxonomy" id="1357716"/>
    <lineage>
        <taxon>Eukaryota</taxon>
        <taxon>Fungi</taxon>
        <taxon>Fungi incertae sedis</taxon>
        <taxon>Chytridiomycota</taxon>
        <taxon>Chytridiomycota incertae sedis</taxon>
        <taxon>Chytridiomycetes</taxon>
        <taxon>Rhizophydiales</taxon>
        <taxon>Rhizophydiales incertae sedis</taxon>
        <taxon>Batrachochytrium</taxon>
    </lineage>
</organism>
<protein>
    <recommendedName>
        <fullName evidence="4">Coiled-coil domain-containing protein 189</fullName>
    </recommendedName>
</protein>
<evidence type="ECO:0008006" key="4">
    <source>
        <dbReference type="Google" id="ProtNLM"/>
    </source>
</evidence>
<gene>
    <name evidence="2" type="ORF">BASA50_002726</name>
</gene>
<name>A0ABQ8FKZ1_9FUNG</name>
<proteinExistence type="predicted"/>
<feature type="region of interest" description="Disordered" evidence="1">
    <location>
        <begin position="251"/>
        <end position="271"/>
    </location>
</feature>
<reference evidence="2 3" key="1">
    <citation type="submission" date="2021-02" db="EMBL/GenBank/DDBJ databases">
        <title>Variation within the Batrachochytrium salamandrivorans European outbreak.</title>
        <authorList>
            <person name="Kelly M."/>
            <person name="Pasmans F."/>
            <person name="Shea T.P."/>
            <person name="Munoz J.F."/>
            <person name="Carranza S."/>
            <person name="Cuomo C.A."/>
            <person name="Martel A."/>
        </authorList>
    </citation>
    <scope>NUCLEOTIDE SEQUENCE [LARGE SCALE GENOMIC DNA]</scope>
    <source>
        <strain evidence="2 3">AMFP18/2</strain>
    </source>
</reference>
<dbReference type="InterPro" id="IPR032727">
    <property type="entry name" value="CLAMP"/>
</dbReference>
<evidence type="ECO:0000256" key="1">
    <source>
        <dbReference type="SAM" id="MobiDB-lite"/>
    </source>
</evidence>
<evidence type="ECO:0000313" key="3">
    <source>
        <dbReference type="Proteomes" id="UP001648503"/>
    </source>
</evidence>
<feature type="region of interest" description="Disordered" evidence="1">
    <location>
        <begin position="318"/>
        <end position="341"/>
    </location>
</feature>
<dbReference type="Pfam" id="PF14769">
    <property type="entry name" value="CLAMP"/>
    <property type="match status" value="1"/>
</dbReference>
<feature type="compositionally biased region" description="Basic and acidic residues" evidence="1">
    <location>
        <begin position="163"/>
        <end position="178"/>
    </location>
</feature>